<dbReference type="PANTHER" id="PTHR22916:SF51">
    <property type="entry name" value="GLYCOSYLTRANSFERASE EPSH-RELATED"/>
    <property type="match status" value="1"/>
</dbReference>
<reference evidence="5" key="1">
    <citation type="submission" date="2016-12" db="EMBL/GenBank/DDBJ databases">
        <authorList>
            <person name="Rodrigo-Torres L."/>
            <person name="Arahal R.D."/>
            <person name="Lucena T."/>
        </authorList>
    </citation>
    <scope>NUCLEOTIDE SEQUENCE [LARGE SCALE GENOMIC DNA]</scope>
</reference>
<dbReference type="CDD" id="cd00761">
    <property type="entry name" value="Glyco_tranf_GTA_type"/>
    <property type="match status" value="1"/>
</dbReference>
<dbReference type="SUPFAM" id="SSF53448">
    <property type="entry name" value="Nucleotide-diphospho-sugar transferases"/>
    <property type="match status" value="1"/>
</dbReference>
<dbReference type="Pfam" id="PF00535">
    <property type="entry name" value="Glycos_transf_2"/>
    <property type="match status" value="1"/>
</dbReference>
<dbReference type="AlphaFoldDB" id="A0A1M7YNW5"/>
<dbReference type="Proteomes" id="UP000184600">
    <property type="component" value="Unassembled WGS sequence"/>
</dbReference>
<sequence length="304" mass="36222">MNKMRLTEGENRDLISVVIPVYQVEAYLAECLLSVMAQSYTHIEIVCVIDGSKDNSYNIARYYQVFDSRIKIIWQENQGLSGARNTGIDAAQGDFIFFLDSDDFIEPDAIELLCQHIDSYDIVCGGISCVEEHTGVRYPYKKNRTIGEIDFSRKFYAVEIAVWNKLYRTELFREMKFTRGLIYEDLELYWRLYSRPVRVYSIAEDIHHYRIRENSIMTRSYRGDYTHQEHHIHITQVAHSVSEKDRRKRYLFYKLCMKFLNDLDQKDSPKEKYEQFIYEQYKISRSVTCLLLMKCYKMFHLFGC</sequence>
<evidence type="ECO:0000313" key="5">
    <source>
        <dbReference type="Proteomes" id="UP000184600"/>
    </source>
</evidence>
<feature type="domain" description="Glycosyltransferase 2-like" evidence="3">
    <location>
        <begin position="16"/>
        <end position="173"/>
    </location>
</feature>
<dbReference type="PANTHER" id="PTHR22916">
    <property type="entry name" value="GLYCOSYLTRANSFERASE"/>
    <property type="match status" value="1"/>
</dbReference>
<evidence type="ECO:0000256" key="1">
    <source>
        <dbReference type="ARBA" id="ARBA00022676"/>
    </source>
</evidence>
<evidence type="ECO:0000259" key="3">
    <source>
        <dbReference type="Pfam" id="PF00535"/>
    </source>
</evidence>
<dbReference type="EMBL" id="FRFG01000002">
    <property type="protein sequence ID" value="SHO54334.1"/>
    <property type="molecule type" value="Genomic_DNA"/>
</dbReference>
<accession>A0A1M7YNW5</accession>
<protein>
    <submittedName>
        <fullName evidence="4">Putative glycosyltransferase EpsH</fullName>
        <ecNumber evidence="4">2.4.-.-</ecNumber>
    </submittedName>
</protein>
<dbReference type="GO" id="GO:0016758">
    <property type="term" value="F:hexosyltransferase activity"/>
    <property type="evidence" value="ECO:0007669"/>
    <property type="project" value="UniProtKB-ARBA"/>
</dbReference>
<dbReference type="EC" id="2.4.-.-" evidence="4"/>
<dbReference type="InterPro" id="IPR001173">
    <property type="entry name" value="Glyco_trans_2-like"/>
</dbReference>
<organism evidence="4 5">
    <name type="scientific">Vibrio quintilis</name>
    <dbReference type="NCBI Taxonomy" id="1117707"/>
    <lineage>
        <taxon>Bacteria</taxon>
        <taxon>Pseudomonadati</taxon>
        <taxon>Pseudomonadota</taxon>
        <taxon>Gammaproteobacteria</taxon>
        <taxon>Vibrionales</taxon>
        <taxon>Vibrionaceae</taxon>
        <taxon>Vibrio</taxon>
    </lineage>
</organism>
<name>A0A1M7YNW5_9VIBR</name>
<gene>
    <name evidence="4" type="primary">epsH_1</name>
    <name evidence="4" type="ORF">VQ7734_00048</name>
</gene>
<dbReference type="Gene3D" id="3.90.550.10">
    <property type="entry name" value="Spore Coat Polysaccharide Biosynthesis Protein SpsA, Chain A"/>
    <property type="match status" value="1"/>
</dbReference>
<keyword evidence="1 4" id="KW-0328">Glycosyltransferase</keyword>
<dbReference type="InterPro" id="IPR029044">
    <property type="entry name" value="Nucleotide-diphossugar_trans"/>
</dbReference>
<proteinExistence type="predicted"/>
<dbReference type="STRING" id="1117707.VQ7734_00048"/>
<evidence type="ECO:0000313" key="4">
    <source>
        <dbReference type="EMBL" id="SHO54334.1"/>
    </source>
</evidence>
<evidence type="ECO:0000256" key="2">
    <source>
        <dbReference type="ARBA" id="ARBA00022679"/>
    </source>
</evidence>
<keyword evidence="2 4" id="KW-0808">Transferase</keyword>
<keyword evidence="5" id="KW-1185">Reference proteome</keyword>